<dbReference type="EMBL" id="BPVZ01000154">
    <property type="protein sequence ID" value="GKV41926.1"/>
    <property type="molecule type" value="Genomic_DNA"/>
</dbReference>
<protein>
    <submittedName>
        <fullName evidence="1">Uncharacterized protein</fullName>
    </submittedName>
</protein>
<keyword evidence="2" id="KW-1185">Reference proteome</keyword>
<reference evidence="1 2" key="1">
    <citation type="journal article" date="2021" name="Commun. Biol.">
        <title>The genome of Shorea leprosula (Dipterocarpaceae) highlights the ecological relevance of drought in aseasonal tropical rainforests.</title>
        <authorList>
            <person name="Ng K.K.S."/>
            <person name="Kobayashi M.J."/>
            <person name="Fawcett J.A."/>
            <person name="Hatakeyama M."/>
            <person name="Paape T."/>
            <person name="Ng C.H."/>
            <person name="Ang C.C."/>
            <person name="Tnah L.H."/>
            <person name="Lee C.T."/>
            <person name="Nishiyama T."/>
            <person name="Sese J."/>
            <person name="O'Brien M.J."/>
            <person name="Copetti D."/>
            <person name="Mohd Noor M.I."/>
            <person name="Ong R.C."/>
            <person name="Putra M."/>
            <person name="Sireger I.Z."/>
            <person name="Indrioko S."/>
            <person name="Kosugi Y."/>
            <person name="Izuno A."/>
            <person name="Isagi Y."/>
            <person name="Lee S.L."/>
            <person name="Shimizu K.K."/>
        </authorList>
    </citation>
    <scope>NUCLEOTIDE SEQUENCE [LARGE SCALE GENOMIC DNA]</scope>
    <source>
        <strain evidence="1">214</strain>
    </source>
</reference>
<evidence type="ECO:0000313" key="2">
    <source>
        <dbReference type="Proteomes" id="UP001054252"/>
    </source>
</evidence>
<organism evidence="1 2">
    <name type="scientific">Rubroshorea leprosula</name>
    <dbReference type="NCBI Taxonomy" id="152421"/>
    <lineage>
        <taxon>Eukaryota</taxon>
        <taxon>Viridiplantae</taxon>
        <taxon>Streptophyta</taxon>
        <taxon>Embryophyta</taxon>
        <taxon>Tracheophyta</taxon>
        <taxon>Spermatophyta</taxon>
        <taxon>Magnoliopsida</taxon>
        <taxon>eudicotyledons</taxon>
        <taxon>Gunneridae</taxon>
        <taxon>Pentapetalae</taxon>
        <taxon>rosids</taxon>
        <taxon>malvids</taxon>
        <taxon>Malvales</taxon>
        <taxon>Dipterocarpaceae</taxon>
        <taxon>Rubroshorea</taxon>
    </lineage>
</organism>
<dbReference type="AlphaFoldDB" id="A0AAV5LWY7"/>
<sequence>MWDDIWAMSRKADKEGKAVVGFLQVDEDEEGIAAGFEIEPSKQSNLASNPAAAGFLQCWVRFRTQQALCSSWVPAGAGFDFEPSRHWVPFLTHGSVEFHLFQTQQSLGAGFDFKPSKRWVLFPTQLQLDRKIY</sequence>
<proteinExistence type="predicted"/>
<comment type="caution">
    <text evidence="1">The sequence shown here is derived from an EMBL/GenBank/DDBJ whole genome shotgun (WGS) entry which is preliminary data.</text>
</comment>
<gene>
    <name evidence="1" type="ORF">SLEP1_g49395</name>
</gene>
<evidence type="ECO:0000313" key="1">
    <source>
        <dbReference type="EMBL" id="GKV41926.1"/>
    </source>
</evidence>
<accession>A0AAV5LWY7</accession>
<name>A0AAV5LWY7_9ROSI</name>
<dbReference type="Proteomes" id="UP001054252">
    <property type="component" value="Unassembled WGS sequence"/>
</dbReference>